<proteinExistence type="predicted"/>
<reference evidence="1 2" key="1">
    <citation type="journal article" date="2018" name="Front. Plant Sci.">
        <title>Red Clover (Trifolium pratense) and Zigzag Clover (T. medium) - A Picture of Genomic Similarities and Differences.</title>
        <authorList>
            <person name="Dluhosova J."/>
            <person name="Istvanek J."/>
            <person name="Nedelnik J."/>
            <person name="Repkova J."/>
        </authorList>
    </citation>
    <scope>NUCLEOTIDE SEQUENCE [LARGE SCALE GENOMIC DNA]</scope>
    <source>
        <strain evidence="2">cv. 10/8</strain>
        <tissue evidence="1">Leaf</tissue>
    </source>
</reference>
<evidence type="ECO:0000313" key="1">
    <source>
        <dbReference type="EMBL" id="MCI20009.1"/>
    </source>
</evidence>
<name>A0A392Q840_9FABA</name>
<evidence type="ECO:0000313" key="2">
    <source>
        <dbReference type="Proteomes" id="UP000265520"/>
    </source>
</evidence>
<keyword evidence="2" id="KW-1185">Reference proteome</keyword>
<accession>A0A392Q840</accession>
<dbReference type="AlphaFoldDB" id="A0A392Q840"/>
<protein>
    <submittedName>
        <fullName evidence="1">Uncharacterized protein</fullName>
    </submittedName>
</protein>
<gene>
    <name evidence="1" type="ORF">A2U01_0041169</name>
</gene>
<dbReference type="EMBL" id="LXQA010117693">
    <property type="protein sequence ID" value="MCI20009.1"/>
    <property type="molecule type" value="Genomic_DNA"/>
</dbReference>
<sequence>TQLNEINNRISFGDQRRVTDVEYRCPSGTTSDGTLLFTNVKLRNNDDVRTMFSVFSRYRENVPIEMNANLVRSVEDIMSNLIRRPRTYDEIAALMVRPGKDEVDAVNLSKP</sequence>
<organism evidence="1 2">
    <name type="scientific">Trifolium medium</name>
    <dbReference type="NCBI Taxonomy" id="97028"/>
    <lineage>
        <taxon>Eukaryota</taxon>
        <taxon>Viridiplantae</taxon>
        <taxon>Streptophyta</taxon>
        <taxon>Embryophyta</taxon>
        <taxon>Tracheophyta</taxon>
        <taxon>Spermatophyta</taxon>
        <taxon>Magnoliopsida</taxon>
        <taxon>eudicotyledons</taxon>
        <taxon>Gunneridae</taxon>
        <taxon>Pentapetalae</taxon>
        <taxon>rosids</taxon>
        <taxon>fabids</taxon>
        <taxon>Fabales</taxon>
        <taxon>Fabaceae</taxon>
        <taxon>Papilionoideae</taxon>
        <taxon>50 kb inversion clade</taxon>
        <taxon>NPAAA clade</taxon>
        <taxon>Hologalegina</taxon>
        <taxon>IRL clade</taxon>
        <taxon>Trifolieae</taxon>
        <taxon>Trifolium</taxon>
    </lineage>
</organism>
<dbReference type="Proteomes" id="UP000265520">
    <property type="component" value="Unassembled WGS sequence"/>
</dbReference>
<feature type="non-terminal residue" evidence="1">
    <location>
        <position position="1"/>
    </location>
</feature>
<comment type="caution">
    <text evidence="1">The sequence shown here is derived from an EMBL/GenBank/DDBJ whole genome shotgun (WGS) entry which is preliminary data.</text>
</comment>